<dbReference type="GO" id="GO:0003887">
    <property type="term" value="F:DNA-directed DNA polymerase activity"/>
    <property type="evidence" value="ECO:0007669"/>
    <property type="project" value="UniProtKB-KW"/>
</dbReference>
<sequence length="345" mass="41135">MDYYKLKKEIEMGKVRNLYLFYGEEQYFCEKIIKVLEQYAINTSFKDFNYEYMEGDSISIQRIENACETLPFMDERRMVIVKNFPYFQGGKVSKEEEKQIEYLSDYIKRMPNSTCLIFWQIEEIDRRKKLFQVIKKIGLVLDFQKLNAYALRQWINYYFKKKGKKIKKDALDFFIENSDYLSKNSTKTLIDILNEIHKIIDYVGDKEEILVEDIKKILPKRLENDIFKLVDAIGQRDKKIALKLLNDMLKEGENGLKILSMIARQFRILIQCKELKKRGYTPNEIANKLSLMPFIIKKGILQANYFEEKKLCQAIHSILDMDFKIKTGKIDDKLALEMLIYEYTN</sequence>
<protein>
    <recommendedName>
        <fullName evidence="2">DNA polymerase III subunit delta</fullName>
        <ecNumber evidence="1">2.7.7.7</ecNumber>
    </recommendedName>
</protein>
<dbReference type="RefSeq" id="WP_087679541.1">
    <property type="nucleotide sequence ID" value="NZ_FUWV01000022.1"/>
</dbReference>
<feature type="domain" description="DNA polymerase III delta N-terminal" evidence="9">
    <location>
        <begin position="19"/>
        <end position="142"/>
    </location>
</feature>
<dbReference type="Pfam" id="PF21694">
    <property type="entry name" value="DNA_pol3_delta_C"/>
    <property type="match status" value="1"/>
</dbReference>
<evidence type="ECO:0000256" key="7">
    <source>
        <dbReference type="ARBA" id="ARBA00034754"/>
    </source>
</evidence>
<gene>
    <name evidence="11" type="ORF">SAMN02745973_02221</name>
</gene>
<comment type="catalytic activity">
    <reaction evidence="8">
        <text>DNA(n) + a 2'-deoxyribonucleoside 5'-triphosphate = DNA(n+1) + diphosphate</text>
        <dbReference type="Rhea" id="RHEA:22508"/>
        <dbReference type="Rhea" id="RHEA-COMP:17339"/>
        <dbReference type="Rhea" id="RHEA-COMP:17340"/>
        <dbReference type="ChEBI" id="CHEBI:33019"/>
        <dbReference type="ChEBI" id="CHEBI:61560"/>
        <dbReference type="ChEBI" id="CHEBI:173112"/>
        <dbReference type="EC" id="2.7.7.7"/>
    </reaction>
</comment>
<evidence type="ECO:0000256" key="2">
    <source>
        <dbReference type="ARBA" id="ARBA00017703"/>
    </source>
</evidence>
<dbReference type="Gene3D" id="3.40.50.300">
    <property type="entry name" value="P-loop containing nucleotide triphosphate hydrolases"/>
    <property type="match status" value="1"/>
</dbReference>
<evidence type="ECO:0000256" key="4">
    <source>
        <dbReference type="ARBA" id="ARBA00022695"/>
    </source>
</evidence>
<dbReference type="PANTHER" id="PTHR34388:SF1">
    <property type="entry name" value="DNA POLYMERASE III SUBUNIT DELTA"/>
    <property type="match status" value="1"/>
</dbReference>
<dbReference type="SUPFAM" id="SSF52540">
    <property type="entry name" value="P-loop containing nucleoside triphosphate hydrolases"/>
    <property type="match status" value="1"/>
</dbReference>
<dbReference type="EC" id="2.7.7.7" evidence="1"/>
<keyword evidence="4" id="KW-0548">Nucleotidyltransferase</keyword>
<proteinExistence type="inferred from homology"/>
<evidence type="ECO:0000259" key="10">
    <source>
        <dbReference type="Pfam" id="PF21694"/>
    </source>
</evidence>
<dbReference type="GO" id="GO:0003677">
    <property type="term" value="F:DNA binding"/>
    <property type="evidence" value="ECO:0007669"/>
    <property type="project" value="InterPro"/>
</dbReference>
<keyword evidence="3" id="KW-0808">Transferase</keyword>
<dbReference type="EMBL" id="FUWV01000022">
    <property type="protein sequence ID" value="SJZ95612.1"/>
    <property type="molecule type" value="Genomic_DNA"/>
</dbReference>
<dbReference type="SUPFAM" id="SSF48019">
    <property type="entry name" value="post-AAA+ oligomerization domain-like"/>
    <property type="match status" value="1"/>
</dbReference>
<dbReference type="Gene3D" id="1.10.8.60">
    <property type="match status" value="1"/>
</dbReference>
<evidence type="ECO:0000313" key="11">
    <source>
        <dbReference type="EMBL" id="SJZ95612.1"/>
    </source>
</evidence>
<feature type="domain" description="DNA polymerase III delta subunit-like C-terminal" evidence="10">
    <location>
        <begin position="223"/>
        <end position="343"/>
    </location>
</feature>
<dbReference type="NCBIfam" id="TIGR01128">
    <property type="entry name" value="holA"/>
    <property type="match status" value="1"/>
</dbReference>
<keyword evidence="6" id="KW-0239">DNA-directed DNA polymerase</keyword>
<evidence type="ECO:0000256" key="5">
    <source>
        <dbReference type="ARBA" id="ARBA00022705"/>
    </source>
</evidence>
<keyword evidence="12" id="KW-1185">Reference proteome</keyword>
<dbReference type="Pfam" id="PF06144">
    <property type="entry name" value="DNA_pol3_delta"/>
    <property type="match status" value="1"/>
</dbReference>
<dbReference type="PANTHER" id="PTHR34388">
    <property type="entry name" value="DNA POLYMERASE III SUBUNIT DELTA"/>
    <property type="match status" value="1"/>
</dbReference>
<dbReference type="Gene3D" id="1.20.272.10">
    <property type="match status" value="1"/>
</dbReference>
<dbReference type="InterPro" id="IPR008921">
    <property type="entry name" value="DNA_pol3_clamp-load_cplx_C"/>
</dbReference>
<evidence type="ECO:0000256" key="6">
    <source>
        <dbReference type="ARBA" id="ARBA00022932"/>
    </source>
</evidence>
<organism evidence="11 12">
    <name type="scientific">Garciella nitratireducens DSM 15102</name>
    <dbReference type="NCBI Taxonomy" id="1121911"/>
    <lineage>
        <taxon>Bacteria</taxon>
        <taxon>Bacillati</taxon>
        <taxon>Bacillota</taxon>
        <taxon>Clostridia</taxon>
        <taxon>Eubacteriales</taxon>
        <taxon>Eubacteriaceae</taxon>
        <taxon>Garciella</taxon>
    </lineage>
</organism>
<reference evidence="11 12" key="1">
    <citation type="submission" date="2017-02" db="EMBL/GenBank/DDBJ databases">
        <authorList>
            <person name="Peterson S.W."/>
        </authorList>
    </citation>
    <scope>NUCLEOTIDE SEQUENCE [LARGE SCALE GENOMIC DNA]</scope>
    <source>
        <strain evidence="11 12">DSM 15102</strain>
    </source>
</reference>
<keyword evidence="5" id="KW-0235">DNA replication</keyword>
<dbReference type="Proteomes" id="UP000196365">
    <property type="component" value="Unassembled WGS sequence"/>
</dbReference>
<dbReference type="AlphaFoldDB" id="A0A1T4PVR3"/>
<evidence type="ECO:0000313" key="12">
    <source>
        <dbReference type="Proteomes" id="UP000196365"/>
    </source>
</evidence>
<dbReference type="InterPro" id="IPR027417">
    <property type="entry name" value="P-loop_NTPase"/>
</dbReference>
<evidence type="ECO:0000256" key="8">
    <source>
        <dbReference type="ARBA" id="ARBA00049244"/>
    </source>
</evidence>
<evidence type="ECO:0000256" key="3">
    <source>
        <dbReference type="ARBA" id="ARBA00022679"/>
    </source>
</evidence>
<evidence type="ECO:0000256" key="1">
    <source>
        <dbReference type="ARBA" id="ARBA00012417"/>
    </source>
</evidence>
<dbReference type="InterPro" id="IPR048466">
    <property type="entry name" value="DNA_pol3_delta-like_C"/>
</dbReference>
<dbReference type="InterPro" id="IPR005790">
    <property type="entry name" value="DNA_polIII_delta"/>
</dbReference>
<dbReference type="GO" id="GO:0006261">
    <property type="term" value="P:DNA-templated DNA replication"/>
    <property type="evidence" value="ECO:0007669"/>
    <property type="project" value="TreeGrafter"/>
</dbReference>
<name>A0A1T4PVR3_9FIRM</name>
<comment type="similarity">
    <text evidence="7">Belongs to the DNA polymerase HolA subunit family.</text>
</comment>
<dbReference type="GO" id="GO:0009360">
    <property type="term" value="C:DNA polymerase III complex"/>
    <property type="evidence" value="ECO:0007669"/>
    <property type="project" value="InterPro"/>
</dbReference>
<dbReference type="InterPro" id="IPR010372">
    <property type="entry name" value="DNA_pol3_delta_N"/>
</dbReference>
<accession>A0A1T4PVR3</accession>
<evidence type="ECO:0000259" key="9">
    <source>
        <dbReference type="Pfam" id="PF06144"/>
    </source>
</evidence>
<dbReference type="OrthoDB" id="9775929at2"/>